<dbReference type="OrthoDB" id="4299832at2"/>
<protein>
    <submittedName>
        <fullName evidence="1">Uncharacterized protein</fullName>
    </submittedName>
</protein>
<reference evidence="1 2" key="1">
    <citation type="submission" date="2018-12" db="EMBL/GenBank/DDBJ databases">
        <title>Draft genome sequence of Embleya hyalina NBRC 13850T.</title>
        <authorList>
            <person name="Komaki H."/>
            <person name="Hosoyama A."/>
            <person name="Kimura A."/>
            <person name="Ichikawa N."/>
            <person name="Tamura T."/>
        </authorList>
    </citation>
    <scope>NUCLEOTIDE SEQUENCE [LARGE SCALE GENOMIC DNA]</scope>
    <source>
        <strain evidence="1 2">NBRC 13850</strain>
    </source>
</reference>
<evidence type="ECO:0000313" key="2">
    <source>
        <dbReference type="Proteomes" id="UP000286931"/>
    </source>
</evidence>
<dbReference type="RefSeq" id="WP_126641627.1">
    <property type="nucleotide sequence ID" value="NZ_BIFH01000035.1"/>
</dbReference>
<comment type="caution">
    <text evidence="1">The sequence shown here is derived from an EMBL/GenBank/DDBJ whole genome shotgun (WGS) entry which is preliminary data.</text>
</comment>
<dbReference type="Proteomes" id="UP000286931">
    <property type="component" value="Unassembled WGS sequence"/>
</dbReference>
<gene>
    <name evidence="1" type="ORF">EHYA_07580</name>
</gene>
<name>A0A401YZ45_9ACTN</name>
<organism evidence="1 2">
    <name type="scientific">Embleya hyalina</name>
    <dbReference type="NCBI Taxonomy" id="516124"/>
    <lineage>
        <taxon>Bacteria</taxon>
        <taxon>Bacillati</taxon>
        <taxon>Actinomycetota</taxon>
        <taxon>Actinomycetes</taxon>
        <taxon>Kitasatosporales</taxon>
        <taxon>Streptomycetaceae</taxon>
        <taxon>Embleya</taxon>
    </lineage>
</organism>
<proteinExistence type="predicted"/>
<dbReference type="EMBL" id="BIFH01000035">
    <property type="protein sequence ID" value="GCD99858.1"/>
    <property type="molecule type" value="Genomic_DNA"/>
</dbReference>
<evidence type="ECO:0000313" key="1">
    <source>
        <dbReference type="EMBL" id="GCD99858.1"/>
    </source>
</evidence>
<dbReference type="AlphaFoldDB" id="A0A401YZ45"/>
<sequence length="118" mass="13592">MAAKKTFVLHMLPSWERPILASTETHRLVETTTEDILRLARQGAPRSRGGRYHWNSIRNHLSSAVLSDLDGYFGQVIVEFDPRVRHAMLQELGYRDLRGSRHPGRLYLKAALEKARIE</sequence>
<keyword evidence="2" id="KW-1185">Reference proteome</keyword>
<accession>A0A401YZ45</accession>